<proteinExistence type="predicted"/>
<dbReference type="Pfam" id="PF01575">
    <property type="entry name" value="MaoC_dehydratas"/>
    <property type="match status" value="1"/>
</dbReference>
<feature type="domain" description="MaoC-like" evidence="1">
    <location>
        <begin position="7"/>
        <end position="126"/>
    </location>
</feature>
<comment type="caution">
    <text evidence="2">The sequence shown here is derived from an EMBL/GenBank/DDBJ whole genome shotgun (WGS) entry which is preliminary data.</text>
</comment>
<dbReference type="PANTHER" id="PTHR43664:SF1">
    <property type="entry name" value="BETA-METHYLMALYL-COA DEHYDRATASE"/>
    <property type="match status" value="1"/>
</dbReference>
<dbReference type="InterPro" id="IPR002539">
    <property type="entry name" value="MaoC-like_dom"/>
</dbReference>
<name>A0A1J5PPT6_9ZZZZ</name>
<dbReference type="Gene3D" id="3.10.129.10">
    <property type="entry name" value="Hotdog Thioesterase"/>
    <property type="match status" value="1"/>
</dbReference>
<evidence type="ECO:0000259" key="1">
    <source>
        <dbReference type="Pfam" id="PF01575"/>
    </source>
</evidence>
<dbReference type="EMBL" id="MLJW01002844">
    <property type="protein sequence ID" value="OIQ73505.1"/>
    <property type="molecule type" value="Genomic_DNA"/>
</dbReference>
<accession>A0A1J5PPT6</accession>
<reference evidence="2" key="1">
    <citation type="submission" date="2016-10" db="EMBL/GenBank/DDBJ databases">
        <title>Sequence of Gallionella enrichment culture.</title>
        <authorList>
            <person name="Poehlein A."/>
            <person name="Muehling M."/>
            <person name="Daniel R."/>
        </authorList>
    </citation>
    <scope>NUCLEOTIDE SEQUENCE</scope>
</reference>
<gene>
    <name evidence="2" type="primary">paaZ_8</name>
    <name evidence="2" type="ORF">GALL_448560</name>
</gene>
<evidence type="ECO:0000313" key="2">
    <source>
        <dbReference type="EMBL" id="OIQ73505.1"/>
    </source>
</evidence>
<sequence length="151" mass="16553">MAAIGAKVGDTVKFSKTVGESDIYLFAGLTGDLSQNHVDDEFMSHSIYGKRIAHGALMVGFMSTASTRMIEESLRKGIDSTPVSLGYDGVRFLKPVYINDTVTVTYTISEVDVERLRTLASVEVANQRGELVAVGKHHLKWTLNAKERQTS</sequence>
<dbReference type="PANTHER" id="PTHR43664">
    <property type="entry name" value="MONOAMINE OXIDASE-RELATED"/>
    <property type="match status" value="1"/>
</dbReference>
<protein>
    <submittedName>
        <fullName evidence="2">Bifunctional protein PaaZ</fullName>
    </submittedName>
</protein>
<dbReference type="InterPro" id="IPR052342">
    <property type="entry name" value="MCH/BMMD"/>
</dbReference>
<dbReference type="AlphaFoldDB" id="A0A1J5PPT6"/>
<dbReference type="InterPro" id="IPR029069">
    <property type="entry name" value="HotDog_dom_sf"/>
</dbReference>
<organism evidence="2">
    <name type="scientific">mine drainage metagenome</name>
    <dbReference type="NCBI Taxonomy" id="410659"/>
    <lineage>
        <taxon>unclassified sequences</taxon>
        <taxon>metagenomes</taxon>
        <taxon>ecological metagenomes</taxon>
    </lineage>
</organism>
<dbReference type="SUPFAM" id="SSF54637">
    <property type="entry name" value="Thioesterase/thiol ester dehydrase-isomerase"/>
    <property type="match status" value="1"/>
</dbReference>